<evidence type="ECO:0000313" key="2">
    <source>
        <dbReference type="EMBL" id="GMA40066.1"/>
    </source>
</evidence>
<dbReference type="InterPro" id="IPR013113">
    <property type="entry name" value="SIP_FAD-bd"/>
</dbReference>
<feature type="domain" description="FAD-binding FR-type" evidence="1">
    <location>
        <begin position="16"/>
        <end position="153"/>
    </location>
</feature>
<organism evidence="2 3">
    <name type="scientific">Mobilicoccus caccae</name>
    <dbReference type="NCBI Taxonomy" id="1859295"/>
    <lineage>
        <taxon>Bacteria</taxon>
        <taxon>Bacillati</taxon>
        <taxon>Actinomycetota</taxon>
        <taxon>Actinomycetes</taxon>
        <taxon>Micrococcales</taxon>
        <taxon>Dermatophilaceae</taxon>
        <taxon>Mobilicoccus</taxon>
    </lineage>
</organism>
<gene>
    <name evidence="2" type="ORF">GCM10025883_21110</name>
</gene>
<dbReference type="CDD" id="cd06193">
    <property type="entry name" value="siderophore_interacting"/>
    <property type="match status" value="1"/>
</dbReference>
<dbReference type="PANTHER" id="PTHR30157:SF0">
    <property type="entry name" value="NADPH-DEPENDENT FERRIC-CHELATE REDUCTASE"/>
    <property type="match status" value="1"/>
</dbReference>
<dbReference type="Pfam" id="PF08021">
    <property type="entry name" value="FAD_binding_9"/>
    <property type="match status" value="1"/>
</dbReference>
<dbReference type="Gene3D" id="3.40.50.80">
    <property type="entry name" value="Nucleotide-binding domain of ferredoxin-NADP reductase (FNR) module"/>
    <property type="match status" value="1"/>
</dbReference>
<dbReference type="Proteomes" id="UP001157126">
    <property type="component" value="Unassembled WGS sequence"/>
</dbReference>
<dbReference type="InterPro" id="IPR039261">
    <property type="entry name" value="FNR_nucleotide-bd"/>
</dbReference>
<dbReference type="RefSeq" id="WP_284303826.1">
    <property type="nucleotide sequence ID" value="NZ_BSUO01000001.1"/>
</dbReference>
<dbReference type="InterPro" id="IPR017927">
    <property type="entry name" value="FAD-bd_FR_type"/>
</dbReference>
<sequence>MATTDTTRQRLKPDVSRPLRLRVRRRETITPSMSRVTLGGGDIGEFVPMGFDQWFRLFIPAPGAGLERLPDRLTRTSYAKFLLIPKAVRPTLRNYTIRAYRADGDDGPEIDVDFVLHGSPGSDTAGPASTWAQTCVVGDEVAIIDEGIGFVAPPDRHLLLAADETGLPAVAGVLGSLPREARGVAVIEVPTEADRQELDAPEGVEVRWVMRNDPHSVPGRATLAEARGVGVPDGPVFGWAVGESGLATGMRRHWVSAGIPKDDITFCGYWKHD</sequence>
<proteinExistence type="predicted"/>
<accession>A0ABQ6ISP5</accession>
<name>A0ABQ6ISP5_9MICO</name>
<reference evidence="3" key="1">
    <citation type="journal article" date="2019" name="Int. J. Syst. Evol. Microbiol.">
        <title>The Global Catalogue of Microorganisms (GCM) 10K type strain sequencing project: providing services to taxonomists for standard genome sequencing and annotation.</title>
        <authorList>
            <consortium name="The Broad Institute Genomics Platform"/>
            <consortium name="The Broad Institute Genome Sequencing Center for Infectious Disease"/>
            <person name="Wu L."/>
            <person name="Ma J."/>
        </authorList>
    </citation>
    <scope>NUCLEOTIDE SEQUENCE [LARGE SCALE GENOMIC DNA]</scope>
    <source>
        <strain evidence="3">NBRC 113072</strain>
    </source>
</reference>
<dbReference type="PANTHER" id="PTHR30157">
    <property type="entry name" value="FERRIC REDUCTASE, NADPH-DEPENDENT"/>
    <property type="match status" value="1"/>
</dbReference>
<dbReference type="PROSITE" id="PS51384">
    <property type="entry name" value="FAD_FR"/>
    <property type="match status" value="1"/>
</dbReference>
<dbReference type="InterPro" id="IPR039374">
    <property type="entry name" value="SIP_fam"/>
</dbReference>
<dbReference type="SUPFAM" id="SSF63380">
    <property type="entry name" value="Riboflavin synthase domain-like"/>
    <property type="match status" value="1"/>
</dbReference>
<evidence type="ECO:0000313" key="3">
    <source>
        <dbReference type="Proteomes" id="UP001157126"/>
    </source>
</evidence>
<comment type="caution">
    <text evidence="2">The sequence shown here is derived from an EMBL/GenBank/DDBJ whole genome shotgun (WGS) entry which is preliminary data.</text>
</comment>
<keyword evidence="3" id="KW-1185">Reference proteome</keyword>
<dbReference type="InterPro" id="IPR017938">
    <property type="entry name" value="Riboflavin_synthase-like_b-brl"/>
</dbReference>
<dbReference type="Pfam" id="PF04954">
    <property type="entry name" value="SIP"/>
    <property type="match status" value="1"/>
</dbReference>
<dbReference type="Gene3D" id="2.40.30.10">
    <property type="entry name" value="Translation factors"/>
    <property type="match status" value="1"/>
</dbReference>
<dbReference type="InterPro" id="IPR007037">
    <property type="entry name" value="SIP_rossman_dom"/>
</dbReference>
<protein>
    <submittedName>
        <fullName evidence="2">Siderophore-interacting protein</fullName>
    </submittedName>
</protein>
<evidence type="ECO:0000259" key="1">
    <source>
        <dbReference type="PROSITE" id="PS51384"/>
    </source>
</evidence>
<dbReference type="EMBL" id="BSUO01000001">
    <property type="protein sequence ID" value="GMA40066.1"/>
    <property type="molecule type" value="Genomic_DNA"/>
</dbReference>